<dbReference type="PROSITE" id="PS52029">
    <property type="entry name" value="LD_TPASE"/>
    <property type="match status" value="1"/>
</dbReference>
<dbReference type="Pfam" id="PF20142">
    <property type="entry name" value="Scaffold"/>
    <property type="match status" value="1"/>
</dbReference>
<dbReference type="GO" id="GO:0004180">
    <property type="term" value="F:carboxypeptidase activity"/>
    <property type="evidence" value="ECO:0007669"/>
    <property type="project" value="UniProtKB-ARBA"/>
</dbReference>
<evidence type="ECO:0000256" key="4">
    <source>
        <dbReference type="ARBA" id="ARBA00022960"/>
    </source>
</evidence>
<dbReference type="EMBL" id="FPIZ01000008">
    <property type="protein sequence ID" value="SFW59671.1"/>
    <property type="molecule type" value="Genomic_DNA"/>
</dbReference>
<evidence type="ECO:0000313" key="9">
    <source>
        <dbReference type="EMBL" id="SFW59671.1"/>
    </source>
</evidence>
<accession>A0A1K1QIA2</accession>
<dbReference type="Pfam" id="PF03734">
    <property type="entry name" value="YkuD"/>
    <property type="match status" value="1"/>
</dbReference>
<reference evidence="10 12" key="2">
    <citation type="submission" date="2023-11" db="EMBL/GenBank/DDBJ databases">
        <title>MicrobeMod: A computational toolkit for identifying prokaryotic methylation and restriction-modification with nanopore sequencing.</title>
        <authorList>
            <person name="Crits-Christoph A."/>
            <person name="Kang S.C."/>
            <person name="Lee H."/>
            <person name="Ostrov N."/>
        </authorList>
    </citation>
    <scope>NUCLEOTIDE SEQUENCE [LARGE SCALE GENOMIC DNA]</scope>
    <source>
        <strain evidence="10 12">ATCC 23090</strain>
    </source>
</reference>
<feature type="active site" description="Nucleophile" evidence="7">
    <location>
        <position position="474"/>
    </location>
</feature>
<keyword evidence="6 7" id="KW-0961">Cell wall biogenesis/degradation</keyword>
<evidence type="ECO:0000256" key="7">
    <source>
        <dbReference type="PROSITE-ProRule" id="PRU01373"/>
    </source>
</evidence>
<keyword evidence="12" id="KW-1185">Reference proteome</keyword>
<protein>
    <submittedName>
        <fullName evidence="10">L,D-transpeptidase family protein</fullName>
    </submittedName>
    <submittedName>
        <fullName evidence="9">Murein L,D-transpeptidase YcbB/YkuD</fullName>
    </submittedName>
</protein>
<evidence type="ECO:0000256" key="5">
    <source>
        <dbReference type="ARBA" id="ARBA00022984"/>
    </source>
</evidence>
<dbReference type="RefSeq" id="WP_072361031.1">
    <property type="nucleotide sequence ID" value="NZ_CP139972.1"/>
</dbReference>
<keyword evidence="5 7" id="KW-0573">Peptidoglycan synthesis</keyword>
<reference evidence="9 11" key="1">
    <citation type="submission" date="2016-11" db="EMBL/GenBank/DDBJ databases">
        <authorList>
            <person name="Jaros S."/>
            <person name="Januszkiewicz K."/>
            <person name="Wedrychowicz H."/>
        </authorList>
    </citation>
    <scope>NUCLEOTIDE SEQUENCE [LARGE SCALE GENOMIC DNA]</scope>
    <source>
        <strain evidence="9 11">DSM 784</strain>
    </source>
</reference>
<dbReference type="EMBL" id="CP140154">
    <property type="protein sequence ID" value="WQG89141.1"/>
    <property type="molecule type" value="Genomic_DNA"/>
</dbReference>
<dbReference type="InterPro" id="IPR005490">
    <property type="entry name" value="LD_TPept_cat_dom"/>
</dbReference>
<dbReference type="SUPFAM" id="SSF141523">
    <property type="entry name" value="L,D-transpeptidase catalytic domain-like"/>
    <property type="match status" value="1"/>
</dbReference>
<evidence type="ECO:0000313" key="11">
    <source>
        <dbReference type="Proteomes" id="UP000183788"/>
    </source>
</evidence>
<dbReference type="UniPathway" id="UPA00219"/>
<organism evidence="9 11">
    <name type="scientific">Chitinophaga sancti</name>
    <dbReference type="NCBI Taxonomy" id="1004"/>
    <lineage>
        <taxon>Bacteria</taxon>
        <taxon>Pseudomonadati</taxon>
        <taxon>Bacteroidota</taxon>
        <taxon>Chitinophagia</taxon>
        <taxon>Chitinophagales</taxon>
        <taxon>Chitinophagaceae</taxon>
        <taxon>Chitinophaga</taxon>
    </lineage>
</organism>
<dbReference type="GO" id="GO:0009252">
    <property type="term" value="P:peptidoglycan biosynthetic process"/>
    <property type="evidence" value="ECO:0007669"/>
    <property type="project" value="UniProtKB-UniPathway"/>
</dbReference>
<dbReference type="OrthoDB" id="9778545at2"/>
<evidence type="ECO:0000259" key="8">
    <source>
        <dbReference type="PROSITE" id="PS52029"/>
    </source>
</evidence>
<dbReference type="GO" id="GO:0071555">
    <property type="term" value="P:cell wall organization"/>
    <property type="evidence" value="ECO:0007669"/>
    <property type="project" value="UniProtKB-UniRule"/>
</dbReference>
<dbReference type="STRING" id="1004.SAMN05661012_02793"/>
<dbReference type="Proteomes" id="UP001326715">
    <property type="component" value="Chromosome"/>
</dbReference>
<sequence length="552" mass="63398">MKYKFVRDIMLCLVASFALFACHQKRELRKREIVRDIKELGEVIPEQISERLSYTADNKALEDKVPVHSVPALQYFYQLAANQAKWSVDGQLIPAADSMLYFIDHADEVGLPAGIYHRAALDSAMQQLHAATGSGRDAALLADVDVMMTDAFMKMATHLRYGIAPRDSITLRQDSVLTDSSLVDMLTTAIKTNNIAGAFHQLEPAYEGYHSLKAALLNFKAKYQSLHWDSLPTAYADTPAFKQLVLNRLVQTGHVDTSNGHGADTTLLRDGVKAFQREFCLFEDGQAGKKTIQVMNRSYHDWMIQAAVNLDRWRKWPDSLPNRYIFVNIPGYHMMVWDSGQVVLDSRVIVGAPRTRTPLLNSRLSNFVMYPYWRVPFSISIKEMLPAIQKDPHYLAKKNLEVIDRDGNAVNPDSVPWKKFSKNYFPYVLRQMDGLENSLGIMKFNFFNKYAVYLHDTNNRGLFRNAYRAMSHGCVRIQQWDSLAMYLIKDDKRFKRDSVRAWLDKGQKKQIDLSRGIPIYLRYYTAEGKDGQMMFYEDIYGEDKVMRKLMAL</sequence>
<dbReference type="InterPro" id="IPR045380">
    <property type="entry name" value="LD_TPept_scaffold_dom"/>
</dbReference>
<evidence type="ECO:0000256" key="2">
    <source>
        <dbReference type="ARBA" id="ARBA00005992"/>
    </source>
</evidence>
<dbReference type="InterPro" id="IPR052905">
    <property type="entry name" value="LD-transpeptidase_YkuD-like"/>
</dbReference>
<dbReference type="PANTHER" id="PTHR41533:SF2">
    <property type="entry name" value="BLR7131 PROTEIN"/>
    <property type="match status" value="1"/>
</dbReference>
<feature type="domain" description="L,D-TPase catalytic" evidence="8">
    <location>
        <begin position="323"/>
        <end position="502"/>
    </location>
</feature>
<dbReference type="PANTHER" id="PTHR41533">
    <property type="entry name" value="L,D-TRANSPEPTIDASE HI_1667-RELATED"/>
    <property type="match status" value="1"/>
</dbReference>
<dbReference type="Proteomes" id="UP000183788">
    <property type="component" value="Unassembled WGS sequence"/>
</dbReference>
<evidence type="ECO:0000313" key="10">
    <source>
        <dbReference type="EMBL" id="WQG89141.1"/>
    </source>
</evidence>
<dbReference type="Gene3D" id="2.40.440.10">
    <property type="entry name" value="L,D-transpeptidase catalytic domain-like"/>
    <property type="match status" value="1"/>
</dbReference>
<dbReference type="InterPro" id="IPR038063">
    <property type="entry name" value="Transpep_catalytic_dom"/>
</dbReference>
<keyword evidence="4 7" id="KW-0133">Cell shape</keyword>
<evidence type="ECO:0000313" key="12">
    <source>
        <dbReference type="Proteomes" id="UP001326715"/>
    </source>
</evidence>
<dbReference type="PROSITE" id="PS51257">
    <property type="entry name" value="PROKAR_LIPOPROTEIN"/>
    <property type="match status" value="1"/>
</dbReference>
<dbReference type="GO" id="GO:0016740">
    <property type="term" value="F:transferase activity"/>
    <property type="evidence" value="ECO:0007669"/>
    <property type="project" value="UniProtKB-KW"/>
</dbReference>
<name>A0A1K1QIA2_9BACT</name>
<comment type="pathway">
    <text evidence="1 7">Cell wall biogenesis; peptidoglycan biosynthesis.</text>
</comment>
<evidence type="ECO:0000256" key="1">
    <source>
        <dbReference type="ARBA" id="ARBA00004752"/>
    </source>
</evidence>
<keyword evidence="3" id="KW-0808">Transferase</keyword>
<dbReference type="AlphaFoldDB" id="A0A1K1QIA2"/>
<dbReference type="CDD" id="cd16913">
    <property type="entry name" value="YkuD_like"/>
    <property type="match status" value="1"/>
</dbReference>
<evidence type="ECO:0000256" key="6">
    <source>
        <dbReference type="ARBA" id="ARBA00023316"/>
    </source>
</evidence>
<dbReference type="GO" id="GO:0008360">
    <property type="term" value="P:regulation of cell shape"/>
    <property type="evidence" value="ECO:0007669"/>
    <property type="project" value="UniProtKB-UniRule"/>
</dbReference>
<gene>
    <name evidence="9" type="ORF">SAMN05661012_02793</name>
    <name evidence="10" type="ORF">SR876_29865</name>
</gene>
<evidence type="ECO:0000256" key="3">
    <source>
        <dbReference type="ARBA" id="ARBA00022679"/>
    </source>
</evidence>
<proteinExistence type="inferred from homology"/>
<comment type="similarity">
    <text evidence="2">Belongs to the YkuD family.</text>
</comment>
<feature type="active site" description="Proton donor/acceptor" evidence="7">
    <location>
        <position position="455"/>
    </location>
</feature>